<evidence type="ECO:0000256" key="1">
    <source>
        <dbReference type="SAM" id="MobiDB-lite"/>
    </source>
</evidence>
<accession>A0ABR1IC24</accession>
<dbReference type="Proteomes" id="UP001498421">
    <property type="component" value="Unassembled WGS sequence"/>
</dbReference>
<keyword evidence="3" id="KW-1185">Reference proteome</keyword>
<dbReference type="EMBL" id="JAZAVK010000015">
    <property type="protein sequence ID" value="KAK7431005.1"/>
    <property type="molecule type" value="Genomic_DNA"/>
</dbReference>
<evidence type="ECO:0000313" key="3">
    <source>
        <dbReference type="Proteomes" id="UP001498421"/>
    </source>
</evidence>
<gene>
    <name evidence="2" type="ORF">QQZ08_002535</name>
</gene>
<feature type="region of interest" description="Disordered" evidence="1">
    <location>
        <begin position="111"/>
        <end position="137"/>
    </location>
</feature>
<evidence type="ECO:0000313" key="2">
    <source>
        <dbReference type="EMBL" id="KAK7431005.1"/>
    </source>
</evidence>
<reference evidence="2 3" key="1">
    <citation type="journal article" date="2025" name="Microbiol. Resour. Announc.">
        <title>Draft genome sequences for Neonectria magnoliae and Neonectria punicea, canker pathogens of Liriodendron tulipifera and Acer saccharum in West Virginia.</title>
        <authorList>
            <person name="Petronek H.M."/>
            <person name="Kasson M.T."/>
            <person name="Metheny A.M."/>
            <person name="Stauder C.M."/>
            <person name="Lovett B."/>
            <person name="Lynch S.C."/>
            <person name="Garnas J.R."/>
            <person name="Kasson L.R."/>
            <person name="Stajich J.E."/>
        </authorList>
    </citation>
    <scope>NUCLEOTIDE SEQUENCE [LARGE SCALE GENOMIC DNA]</scope>
    <source>
        <strain evidence="2 3">NRRL 64651</strain>
    </source>
</reference>
<name>A0ABR1IC24_9HYPO</name>
<feature type="compositionally biased region" description="Acidic residues" evidence="1">
    <location>
        <begin position="30"/>
        <end position="39"/>
    </location>
</feature>
<organism evidence="2 3">
    <name type="scientific">Neonectria magnoliae</name>
    <dbReference type="NCBI Taxonomy" id="2732573"/>
    <lineage>
        <taxon>Eukaryota</taxon>
        <taxon>Fungi</taxon>
        <taxon>Dikarya</taxon>
        <taxon>Ascomycota</taxon>
        <taxon>Pezizomycotina</taxon>
        <taxon>Sordariomycetes</taxon>
        <taxon>Hypocreomycetidae</taxon>
        <taxon>Hypocreales</taxon>
        <taxon>Nectriaceae</taxon>
        <taxon>Neonectria</taxon>
    </lineage>
</organism>
<feature type="compositionally biased region" description="Basic and acidic residues" evidence="1">
    <location>
        <begin position="40"/>
        <end position="55"/>
    </location>
</feature>
<comment type="caution">
    <text evidence="2">The sequence shown here is derived from an EMBL/GenBank/DDBJ whole genome shotgun (WGS) entry which is preliminary data.</text>
</comment>
<feature type="region of interest" description="Disordered" evidence="1">
    <location>
        <begin position="25"/>
        <end position="99"/>
    </location>
</feature>
<sequence>MAAQTVPESRIADDWLEVDSAASVVSLSTSDDDDKDDDKDDVKADNVKDDIKADNAEANNDNDNDNHTAKGNPYRDDDDIYGRSETSSPVSRPPSSTTRIDQRLASLTLEDHVNPAPPSPPPHTNVDIPDIEQENANDPSFYHKSLCTVIDCIDATSAKALALGAARISTLSFIKSACDELVKHTRDLEPILDAYARRWEAKGSGMAAGEMPLNASLLEWMHHVRLHLLDAQVEMDRIQPLETHTDKPNSRLIAASIPLQVNVSLVGCAEALDDALATIETFMPIFKVDFDESQAKWMTMPAKDIEQSQTQTRSRLEPPHPDVSRIRRELYAMKDQVRRTSVFLNVLCQTAPLAPLPDAPLVIGCLDRIAEAISTILTNHASEWIESGLASTSQRVIPYHEFVALDPDILHDVTGHLQELQDQLDVAEDQFAGDYSAEMIRNHQIVLLTECGQMDQLLSIANLIQSLILSSD</sequence>
<feature type="compositionally biased region" description="Low complexity" evidence="1">
    <location>
        <begin position="83"/>
        <end position="99"/>
    </location>
</feature>
<protein>
    <submittedName>
        <fullName evidence="2">Uncharacterized protein</fullName>
    </submittedName>
</protein>
<proteinExistence type="predicted"/>